<dbReference type="Gene3D" id="3.20.20.150">
    <property type="entry name" value="Divalent-metal-dependent TIM barrel enzymes"/>
    <property type="match status" value="1"/>
</dbReference>
<dbReference type="EMBL" id="JACRSR010000002">
    <property type="protein sequence ID" value="MBC8531646.1"/>
    <property type="molecule type" value="Genomic_DNA"/>
</dbReference>
<dbReference type="AlphaFoldDB" id="A0A926D4X3"/>
<dbReference type="InterPro" id="IPR013022">
    <property type="entry name" value="Xyl_isomerase-like_TIM-brl"/>
</dbReference>
<organism evidence="2 3">
    <name type="scientific">Gehongia tenuis</name>
    <dbReference type="NCBI Taxonomy" id="2763655"/>
    <lineage>
        <taxon>Bacteria</taxon>
        <taxon>Bacillati</taxon>
        <taxon>Bacillota</taxon>
        <taxon>Clostridia</taxon>
        <taxon>Christensenellales</taxon>
        <taxon>Christensenellaceae</taxon>
        <taxon>Gehongia</taxon>
    </lineage>
</organism>
<reference evidence="2" key="1">
    <citation type="submission" date="2020-08" db="EMBL/GenBank/DDBJ databases">
        <title>Genome public.</title>
        <authorList>
            <person name="Liu C."/>
            <person name="Sun Q."/>
        </authorList>
    </citation>
    <scope>NUCLEOTIDE SEQUENCE</scope>
    <source>
        <strain evidence="2">NSJ-53</strain>
    </source>
</reference>
<dbReference type="GO" id="GO:0016853">
    <property type="term" value="F:isomerase activity"/>
    <property type="evidence" value="ECO:0007669"/>
    <property type="project" value="UniProtKB-KW"/>
</dbReference>
<accession>A0A926D4X3</accession>
<evidence type="ECO:0000313" key="3">
    <source>
        <dbReference type="Proteomes" id="UP000623172"/>
    </source>
</evidence>
<keyword evidence="3" id="KW-1185">Reference proteome</keyword>
<dbReference type="SUPFAM" id="SSF51658">
    <property type="entry name" value="Xylose isomerase-like"/>
    <property type="match status" value="1"/>
</dbReference>
<dbReference type="InterPro" id="IPR050312">
    <property type="entry name" value="IolE/XylAMocC-like"/>
</dbReference>
<dbReference type="Pfam" id="PF01261">
    <property type="entry name" value="AP_endonuc_2"/>
    <property type="match status" value="1"/>
</dbReference>
<dbReference type="Proteomes" id="UP000623172">
    <property type="component" value="Unassembled WGS sequence"/>
</dbReference>
<evidence type="ECO:0000313" key="2">
    <source>
        <dbReference type="EMBL" id="MBC8531646.1"/>
    </source>
</evidence>
<comment type="caution">
    <text evidence="2">The sequence shown here is derived from an EMBL/GenBank/DDBJ whole genome shotgun (WGS) entry which is preliminary data.</text>
</comment>
<proteinExistence type="predicted"/>
<dbReference type="RefSeq" id="WP_249316258.1">
    <property type="nucleotide sequence ID" value="NZ_JACRSR010000002.1"/>
</dbReference>
<gene>
    <name evidence="2" type="ORF">H8696_07255</name>
</gene>
<dbReference type="PANTHER" id="PTHR12110:SF41">
    <property type="entry name" value="INOSOSE DEHYDRATASE"/>
    <property type="match status" value="1"/>
</dbReference>
<feature type="domain" description="Xylose isomerase-like TIM barrel" evidence="1">
    <location>
        <begin position="22"/>
        <end position="277"/>
    </location>
</feature>
<protein>
    <submittedName>
        <fullName evidence="2">Sugar phosphate isomerase/epimerase</fullName>
    </submittedName>
</protein>
<evidence type="ECO:0000259" key="1">
    <source>
        <dbReference type="Pfam" id="PF01261"/>
    </source>
</evidence>
<name>A0A926D4X3_9FIRM</name>
<dbReference type="PANTHER" id="PTHR12110">
    <property type="entry name" value="HYDROXYPYRUVATE ISOMERASE"/>
    <property type="match status" value="1"/>
</dbReference>
<keyword evidence="2" id="KW-0413">Isomerase</keyword>
<dbReference type="InterPro" id="IPR036237">
    <property type="entry name" value="Xyl_isomerase-like_sf"/>
</dbReference>
<sequence length="285" mass="32823">MKVGIQLFSVRNHLTEDPVKTLQALAKMGYKYLETEPTHGYPLPGFPKAKDAKKFLEDNDMKVVGMHLSTNPENDPMEEVFDYYAELGIPQIGTTGRFYDNKEDLLKVCEMYNKFGEMGRSRGIVFYYHNHCHEFQYFDGEYVMDILLNNTNPETVKFELDTFWAARGDVDPVEMIDRYKDRLVLLHQKDVSKAYEGRVGVYSSGFVDINKPFTREVYGTIHRGQSDCFAEVGTGIMDIQAIIDAGNQVGVPYILLEQDFTEKDEMESVQISMDAFRKYKGIEWS</sequence>